<proteinExistence type="predicted"/>
<dbReference type="PANTHER" id="PTHR35399:SF4">
    <property type="entry name" value="MEMBRANE PROTEIN"/>
    <property type="match status" value="1"/>
</dbReference>
<dbReference type="SUPFAM" id="SSF63825">
    <property type="entry name" value="YWTD domain"/>
    <property type="match status" value="1"/>
</dbReference>
<sequence length="356" mass="37960">NGVALGNRVALVRNHEQGSFNGAFTDVAYNPLANGGTTNLEFDVRRGEFLSSYASLSGTIRNCAGGPTPWGSWLTCEETTTVNGDVRHGYIFEVPNDGMGSPVPYKDMGRFSHEAVAVDPATGYVYETEDANPSGLYRFRPNKPGDLGKGGVLEMLAIGEASYDTRRDATGVQYPQVKWVRIDQPDPGPGETSTVQQGIAKGGAVFSRLEGAWYDKGKIFIVSTSGGPAGQGQVFEYDPSTEDMKVLFASPASQVLNNPDNICVSPRGGIVLCEDGSGLQYVHGLTRDGEIFPFAANNVVIPSGGVPGKSVAPGDYTSREWCGATFDTKHGDWLFVNIQTPGITFAITGPWKQGSL</sequence>
<feature type="non-terminal residue" evidence="1">
    <location>
        <position position="1"/>
    </location>
</feature>
<gene>
    <name evidence="1" type="ORF">ACFQ07_29615</name>
</gene>
<protein>
    <submittedName>
        <fullName evidence="1">Alkaline phosphatase PhoX</fullName>
    </submittedName>
</protein>
<name>A0ABW3CPV6_9ACTN</name>
<dbReference type="EMBL" id="JBHTIR010004115">
    <property type="protein sequence ID" value="MFD0856433.1"/>
    <property type="molecule type" value="Genomic_DNA"/>
</dbReference>
<dbReference type="Pfam" id="PF05787">
    <property type="entry name" value="PhoX"/>
    <property type="match status" value="1"/>
</dbReference>
<evidence type="ECO:0000313" key="1">
    <source>
        <dbReference type="EMBL" id="MFD0856433.1"/>
    </source>
</evidence>
<comment type="caution">
    <text evidence="1">The sequence shown here is derived from an EMBL/GenBank/DDBJ whole genome shotgun (WGS) entry which is preliminary data.</text>
</comment>
<reference evidence="2" key="1">
    <citation type="journal article" date="2019" name="Int. J. Syst. Evol. Microbiol.">
        <title>The Global Catalogue of Microorganisms (GCM) 10K type strain sequencing project: providing services to taxonomists for standard genome sequencing and annotation.</title>
        <authorList>
            <consortium name="The Broad Institute Genomics Platform"/>
            <consortium name="The Broad Institute Genome Sequencing Center for Infectious Disease"/>
            <person name="Wu L."/>
            <person name="Ma J."/>
        </authorList>
    </citation>
    <scope>NUCLEOTIDE SEQUENCE [LARGE SCALE GENOMIC DNA]</scope>
    <source>
        <strain evidence="2">JCM 31696</strain>
    </source>
</reference>
<dbReference type="PANTHER" id="PTHR35399">
    <property type="entry name" value="SLR8030 PROTEIN"/>
    <property type="match status" value="1"/>
</dbReference>
<dbReference type="Proteomes" id="UP001597083">
    <property type="component" value="Unassembled WGS sequence"/>
</dbReference>
<evidence type="ECO:0000313" key="2">
    <source>
        <dbReference type="Proteomes" id="UP001597083"/>
    </source>
</evidence>
<keyword evidence="2" id="KW-1185">Reference proteome</keyword>
<organism evidence="1 2">
    <name type="scientific">Actinomadura adrarensis</name>
    <dbReference type="NCBI Taxonomy" id="1819600"/>
    <lineage>
        <taxon>Bacteria</taxon>
        <taxon>Bacillati</taxon>
        <taxon>Actinomycetota</taxon>
        <taxon>Actinomycetes</taxon>
        <taxon>Streptosporangiales</taxon>
        <taxon>Thermomonosporaceae</taxon>
        <taxon>Actinomadura</taxon>
    </lineage>
</organism>
<accession>A0ABW3CPV6</accession>
<dbReference type="InterPro" id="IPR008557">
    <property type="entry name" value="PhoX"/>
</dbReference>